<dbReference type="RefSeq" id="WP_021295446.1">
    <property type="nucleotide sequence ID" value="NZ_AURB01000068.1"/>
</dbReference>
<comment type="function">
    <text evidence="5">Attaches a formyl group to the free amino group of methionyl-tRNA(fMet). The formyl group appears to play a dual role in the initiator identity of N-formylmethionyl-tRNA by promoting its recognition by IF2 and preventing the misappropriation of this tRNA by the elongation apparatus.</text>
</comment>
<dbReference type="STRING" id="1356854.N007_03085"/>
<dbReference type="eggNOG" id="COG0223">
    <property type="taxonomic scope" value="Bacteria"/>
</dbReference>
<dbReference type="CDD" id="cd08646">
    <property type="entry name" value="FMT_core_Met-tRNA-FMT_N"/>
    <property type="match status" value="1"/>
</dbReference>
<feature type="binding site" evidence="5">
    <location>
        <begin position="110"/>
        <end position="113"/>
    </location>
    <ligand>
        <name>(6S)-5,6,7,8-tetrahydrofolate</name>
        <dbReference type="ChEBI" id="CHEBI:57453"/>
    </ligand>
</feature>
<name>T0C5M8_ALIAG</name>
<dbReference type="InterPro" id="IPR005794">
    <property type="entry name" value="Fmt"/>
</dbReference>
<dbReference type="NCBIfam" id="TIGR00460">
    <property type="entry name" value="fmt"/>
    <property type="match status" value="1"/>
</dbReference>
<dbReference type="InterPro" id="IPR002376">
    <property type="entry name" value="Formyl_transf_N"/>
</dbReference>
<proteinExistence type="inferred from homology"/>
<dbReference type="OrthoDB" id="9802815at2"/>
<dbReference type="InterPro" id="IPR011034">
    <property type="entry name" value="Formyl_transferase-like_C_sf"/>
</dbReference>
<dbReference type="InterPro" id="IPR005793">
    <property type="entry name" value="Formyl_trans_C"/>
</dbReference>
<evidence type="ECO:0000256" key="2">
    <source>
        <dbReference type="ARBA" id="ARBA00012261"/>
    </source>
</evidence>
<dbReference type="Pfam" id="PF00551">
    <property type="entry name" value="Formyl_trans_N"/>
    <property type="match status" value="1"/>
</dbReference>
<dbReference type="FunFam" id="3.40.50.12230:FF:000001">
    <property type="entry name" value="Methionyl-tRNA formyltransferase"/>
    <property type="match status" value="1"/>
</dbReference>
<dbReference type="HAMAP" id="MF_00182">
    <property type="entry name" value="Formyl_trans"/>
    <property type="match status" value="1"/>
</dbReference>
<dbReference type="InterPro" id="IPR001555">
    <property type="entry name" value="GART_AS"/>
</dbReference>
<comment type="similarity">
    <text evidence="1 5">Belongs to the Fmt family.</text>
</comment>
<sequence>MSVKVVFMGTPDFAVPTLDALVSQGWELLVVTQPDKRVGRKKVLTPPPVKAAALRHGLPVLQPEKVRDKASVEELSAFAPDLIVTAAYGQLLPTSVLSIPKVGAINVHASLLPRWRGAAPIHRAIMAGDEMTGVTLMEMVKALDAGPMLEQRAIPILDEDDVGSLHDKLAELGAKMCVEVLPKYLAGEIVVTEQPETGVTYAARIEREDEFIDWAQSAQAVHRQIRGLSPWPGASAWDGEQTYKMWSAKKHEGTVKLEPGQVRRIGGEIVVGCGDGALVLETIQPSGKRKMSARDWFGGLRQDDFAFVRGLPS</sequence>
<organism evidence="6 7">
    <name type="scientific">Alicyclobacillus acidoterrestris (strain ATCC 49025 / DSM 3922 / CIP 106132 / NCIMB 13137 / GD3B)</name>
    <dbReference type="NCBI Taxonomy" id="1356854"/>
    <lineage>
        <taxon>Bacteria</taxon>
        <taxon>Bacillati</taxon>
        <taxon>Bacillota</taxon>
        <taxon>Bacilli</taxon>
        <taxon>Bacillales</taxon>
        <taxon>Alicyclobacillaceae</taxon>
        <taxon>Alicyclobacillus</taxon>
    </lineage>
</organism>
<evidence type="ECO:0000256" key="4">
    <source>
        <dbReference type="ARBA" id="ARBA00022917"/>
    </source>
</evidence>
<dbReference type="PANTHER" id="PTHR11138:SF5">
    <property type="entry name" value="METHIONYL-TRNA FORMYLTRANSFERASE, MITOCHONDRIAL"/>
    <property type="match status" value="1"/>
</dbReference>
<dbReference type="InterPro" id="IPR041711">
    <property type="entry name" value="Met-tRNA-FMT_N"/>
</dbReference>
<dbReference type="CDD" id="cd08704">
    <property type="entry name" value="Met_tRNA_FMT_C"/>
    <property type="match status" value="1"/>
</dbReference>
<dbReference type="Gene3D" id="3.40.50.12230">
    <property type="match status" value="1"/>
</dbReference>
<dbReference type="SUPFAM" id="SSF50486">
    <property type="entry name" value="FMT C-terminal domain-like"/>
    <property type="match status" value="1"/>
</dbReference>
<dbReference type="Pfam" id="PF02911">
    <property type="entry name" value="Formyl_trans_C"/>
    <property type="match status" value="1"/>
</dbReference>
<evidence type="ECO:0000313" key="7">
    <source>
        <dbReference type="Proteomes" id="UP000829401"/>
    </source>
</evidence>
<dbReference type="EMBL" id="CP080467">
    <property type="protein sequence ID" value="UNO50619.1"/>
    <property type="molecule type" value="Genomic_DNA"/>
</dbReference>
<dbReference type="GO" id="GO:0004479">
    <property type="term" value="F:methionyl-tRNA formyltransferase activity"/>
    <property type="evidence" value="ECO:0007669"/>
    <property type="project" value="UniProtKB-UniRule"/>
</dbReference>
<keyword evidence="7" id="KW-1185">Reference proteome</keyword>
<accession>T0C5M8</accession>
<accession>A0A9E7CRY7</accession>
<dbReference type="KEGG" id="aaco:K1I37_09340"/>
<protein>
    <recommendedName>
        <fullName evidence="2 5">Methionyl-tRNA formyltransferase</fullName>
        <ecNumber evidence="2 5">2.1.2.9</ecNumber>
    </recommendedName>
</protein>
<dbReference type="InterPro" id="IPR036477">
    <property type="entry name" value="Formyl_transf_N_sf"/>
</dbReference>
<dbReference type="GO" id="GO:0005829">
    <property type="term" value="C:cytosol"/>
    <property type="evidence" value="ECO:0007669"/>
    <property type="project" value="TreeGrafter"/>
</dbReference>
<evidence type="ECO:0000256" key="5">
    <source>
        <dbReference type="HAMAP-Rule" id="MF_00182"/>
    </source>
</evidence>
<keyword evidence="3 5" id="KW-0808">Transferase</keyword>
<dbReference type="InterPro" id="IPR044135">
    <property type="entry name" value="Met-tRNA-FMT_C"/>
</dbReference>
<dbReference type="SUPFAM" id="SSF53328">
    <property type="entry name" value="Formyltransferase"/>
    <property type="match status" value="1"/>
</dbReference>
<dbReference type="PROSITE" id="PS00373">
    <property type="entry name" value="GART"/>
    <property type="match status" value="1"/>
</dbReference>
<evidence type="ECO:0000256" key="1">
    <source>
        <dbReference type="ARBA" id="ARBA00010699"/>
    </source>
</evidence>
<dbReference type="PANTHER" id="PTHR11138">
    <property type="entry name" value="METHIONYL-TRNA FORMYLTRANSFERASE"/>
    <property type="match status" value="1"/>
</dbReference>
<reference evidence="7" key="1">
    <citation type="journal article" date="2022" name="G3 (Bethesda)">
        <title>Unveiling the complete genome sequence of Alicyclobacillus acidoterrestris DSM 3922T, a taint-producing strain.</title>
        <authorList>
            <person name="Leonardo I.C."/>
            <person name="Barreto Crespo M.T."/>
            <person name="Gaspar F.B."/>
        </authorList>
    </citation>
    <scope>NUCLEOTIDE SEQUENCE [LARGE SCALE GENOMIC DNA]</scope>
    <source>
        <strain evidence="7">DSM 3922</strain>
    </source>
</reference>
<gene>
    <name evidence="5 6" type="primary">fmt</name>
    <name evidence="6" type="ORF">K1I37_09340</name>
</gene>
<comment type="catalytic activity">
    <reaction evidence="5">
        <text>L-methionyl-tRNA(fMet) + (6R)-10-formyltetrahydrofolate = N-formyl-L-methionyl-tRNA(fMet) + (6S)-5,6,7,8-tetrahydrofolate + H(+)</text>
        <dbReference type="Rhea" id="RHEA:24380"/>
        <dbReference type="Rhea" id="RHEA-COMP:9952"/>
        <dbReference type="Rhea" id="RHEA-COMP:9953"/>
        <dbReference type="ChEBI" id="CHEBI:15378"/>
        <dbReference type="ChEBI" id="CHEBI:57453"/>
        <dbReference type="ChEBI" id="CHEBI:78530"/>
        <dbReference type="ChEBI" id="CHEBI:78844"/>
        <dbReference type="ChEBI" id="CHEBI:195366"/>
        <dbReference type="EC" id="2.1.2.9"/>
    </reaction>
</comment>
<evidence type="ECO:0000256" key="3">
    <source>
        <dbReference type="ARBA" id="ARBA00022679"/>
    </source>
</evidence>
<evidence type="ECO:0000313" key="6">
    <source>
        <dbReference type="EMBL" id="UNO50619.1"/>
    </source>
</evidence>
<dbReference type="EC" id="2.1.2.9" evidence="2 5"/>
<dbReference type="AlphaFoldDB" id="T0C5M8"/>
<keyword evidence="4 5" id="KW-0648">Protein biosynthesis</keyword>
<dbReference type="Proteomes" id="UP000829401">
    <property type="component" value="Chromosome"/>
</dbReference>